<dbReference type="GO" id="GO:0006269">
    <property type="term" value="P:DNA replication, synthesis of primer"/>
    <property type="evidence" value="ECO:0007669"/>
    <property type="project" value="UniProtKB-UniRule"/>
</dbReference>
<dbReference type="GO" id="GO:0008270">
    <property type="term" value="F:zinc ion binding"/>
    <property type="evidence" value="ECO:0007669"/>
    <property type="project" value="UniProtKB-UniRule"/>
</dbReference>
<evidence type="ECO:0000256" key="3">
    <source>
        <dbReference type="ARBA" id="ARBA00022679"/>
    </source>
</evidence>
<dbReference type="GO" id="GO:1990077">
    <property type="term" value="C:primosome complex"/>
    <property type="evidence" value="ECO:0007669"/>
    <property type="project" value="UniProtKB-KW"/>
</dbReference>
<dbReference type="InterPro" id="IPR030846">
    <property type="entry name" value="DnaG_bac"/>
</dbReference>
<evidence type="ECO:0000256" key="10">
    <source>
        <dbReference type="ARBA" id="ARBA00023125"/>
    </source>
</evidence>
<evidence type="ECO:0000256" key="11">
    <source>
        <dbReference type="ARBA" id="ARBA00023163"/>
    </source>
</evidence>
<evidence type="ECO:0000256" key="1">
    <source>
        <dbReference type="ARBA" id="ARBA00022478"/>
    </source>
</evidence>
<dbReference type="AlphaFoldDB" id="A0A6S6XXD1"/>
<dbReference type="Gene3D" id="1.20.50.20">
    <property type="entry name" value="DnaG, RNA polymerase domain, helical bundle"/>
    <property type="match status" value="1"/>
</dbReference>
<keyword evidence="3 12" id="KW-0808">Transferase</keyword>
<evidence type="ECO:0000256" key="2">
    <source>
        <dbReference type="ARBA" id="ARBA00022515"/>
    </source>
</evidence>
<dbReference type="FunFam" id="3.90.580.10:FF:000001">
    <property type="entry name" value="DNA primase"/>
    <property type="match status" value="1"/>
</dbReference>
<comment type="domain">
    <text evidence="12">Contains an N-terminal zinc-binding domain, a central core domain that contains the primase activity, and a C-terminal DnaB-binding domain.</text>
</comment>
<evidence type="ECO:0000256" key="4">
    <source>
        <dbReference type="ARBA" id="ARBA00022695"/>
    </source>
</evidence>
<dbReference type="CDD" id="cd03364">
    <property type="entry name" value="TOPRIM_DnaG_primases"/>
    <property type="match status" value="1"/>
</dbReference>
<evidence type="ECO:0000256" key="9">
    <source>
        <dbReference type="ARBA" id="ARBA00022842"/>
    </source>
</evidence>
<comment type="subunit">
    <text evidence="12">Monomer. Interacts with DnaB.</text>
</comment>
<dbReference type="Proteomes" id="UP000515733">
    <property type="component" value="Chromosome"/>
</dbReference>
<dbReference type="PANTHER" id="PTHR30313:SF2">
    <property type="entry name" value="DNA PRIMASE"/>
    <property type="match status" value="1"/>
</dbReference>
<dbReference type="Pfam" id="PF08275">
    <property type="entry name" value="DNAG_N"/>
    <property type="match status" value="1"/>
</dbReference>
<proteinExistence type="inferred from homology"/>
<comment type="cofactor">
    <cofactor evidence="12 13 14">
        <name>Zn(2+)</name>
        <dbReference type="ChEBI" id="CHEBI:29105"/>
    </cofactor>
    <text evidence="12 13 14">Binds 1 zinc ion per monomer.</text>
</comment>
<dbReference type="InterPro" id="IPR037068">
    <property type="entry name" value="DNA_primase_core_N_sf"/>
</dbReference>
<dbReference type="InterPro" id="IPR019475">
    <property type="entry name" value="DNA_primase_DnaB-bd"/>
</dbReference>
<evidence type="ECO:0000313" key="16">
    <source>
        <dbReference type="Proteomes" id="UP000515733"/>
    </source>
</evidence>
<dbReference type="InterPro" id="IPR036977">
    <property type="entry name" value="DNA_primase_Znf_CHC2"/>
</dbReference>
<dbReference type="InterPro" id="IPR002694">
    <property type="entry name" value="Znf_CHC2"/>
</dbReference>
<dbReference type="SMART" id="SM00400">
    <property type="entry name" value="ZnF_CHCC"/>
    <property type="match status" value="1"/>
</dbReference>
<sequence>MIPESFIQDLLARVDIVGVVESYVPLRKAGANYSACCPFHSEKTPSFTVSPSKQFYHCFGCGAHGSAIGFVMQYSGLGFIDAVEELAGRAGMQVPREASSIRRVEEVARKAPLTELMARAMKFYRDQLKDSPKAIDYLKVRGLTGEIAARFGLGYAPDNWQGLEKIFPNYNDDALVECGLIIVNEQGRRYDRFRDRIMFPIIDPKGNVIGFGGRVIGAGEPKYLNSPETPLFQKGYEVYGLPQARKAIHGEDRVIVVEGYMDVVGLAQSGVENTVATLGTAATGTNVQKLLRQASRVVFCFDRDAAGDKAAWRAMEVSLEFLVDNKSVEILQMSGNQDPDEFVREHGREAFMVQLNNATKLSEFLVRGLKERTRPYTAEGRAQLIHEAKPLLQRIAAPVLRVQLTKAIAELAQLSQAEVEAQCELKPLARSRSAPLPSRSRTSPRSIEHALLEIVLQKPEWSLRLPLELISSDQPEGAAIHAVADAMDHGELAAGGVGLLLELFRGHPQEAIVSTLAAQLAVEEPDVTALESVLNDALAKLRQVALRREIDALTTQARQGTLGPDARQQLAELLARKGGETTK</sequence>
<dbReference type="Pfam" id="PF08278">
    <property type="entry name" value="DnaG_DnaB_bind"/>
    <property type="match status" value="1"/>
</dbReference>
<keyword evidence="9" id="KW-0460">Magnesium</keyword>
<dbReference type="Gene3D" id="3.90.580.10">
    <property type="entry name" value="Zinc finger, CHC2-type domain"/>
    <property type="match status" value="1"/>
</dbReference>
<dbReference type="GO" id="GO:0003677">
    <property type="term" value="F:DNA binding"/>
    <property type="evidence" value="ECO:0007669"/>
    <property type="project" value="UniProtKB-KW"/>
</dbReference>
<dbReference type="PIRSF" id="PIRSF002811">
    <property type="entry name" value="DnaG"/>
    <property type="match status" value="1"/>
</dbReference>
<dbReference type="GO" id="GO:0005737">
    <property type="term" value="C:cytoplasm"/>
    <property type="evidence" value="ECO:0007669"/>
    <property type="project" value="TreeGrafter"/>
</dbReference>
<dbReference type="PROSITE" id="PS50880">
    <property type="entry name" value="TOPRIM"/>
    <property type="match status" value="1"/>
</dbReference>
<evidence type="ECO:0000256" key="5">
    <source>
        <dbReference type="ARBA" id="ARBA00022705"/>
    </source>
</evidence>
<keyword evidence="4 12" id="KW-0548">Nucleotidyltransferase</keyword>
<dbReference type="InterPro" id="IPR013173">
    <property type="entry name" value="DNA_primase_DnaG_DnaB-bd_dom"/>
</dbReference>
<dbReference type="Gene3D" id="3.90.980.10">
    <property type="entry name" value="DNA primase, catalytic core, N-terminal domain"/>
    <property type="match status" value="1"/>
</dbReference>
<dbReference type="HAMAP" id="MF_00974">
    <property type="entry name" value="DNA_primase_DnaG"/>
    <property type="match status" value="1"/>
</dbReference>
<organism evidence="15 16">
    <name type="scientific">Denitratisoma oestradiolicum</name>
    <dbReference type="NCBI Taxonomy" id="311182"/>
    <lineage>
        <taxon>Bacteria</taxon>
        <taxon>Pseudomonadati</taxon>
        <taxon>Pseudomonadota</taxon>
        <taxon>Betaproteobacteria</taxon>
        <taxon>Nitrosomonadales</taxon>
        <taxon>Sterolibacteriaceae</taxon>
        <taxon>Denitratisoma</taxon>
    </lineage>
</organism>
<evidence type="ECO:0000256" key="12">
    <source>
        <dbReference type="HAMAP-Rule" id="MF_00974"/>
    </source>
</evidence>
<keyword evidence="16" id="KW-1185">Reference proteome</keyword>
<dbReference type="SUPFAM" id="SSF57783">
    <property type="entry name" value="Zinc beta-ribbon"/>
    <property type="match status" value="1"/>
</dbReference>
<dbReference type="KEGG" id="doe:DENOEST_3490"/>
<evidence type="ECO:0000256" key="13">
    <source>
        <dbReference type="PIRNR" id="PIRNR002811"/>
    </source>
</evidence>
<evidence type="ECO:0000256" key="7">
    <source>
        <dbReference type="ARBA" id="ARBA00022771"/>
    </source>
</evidence>
<dbReference type="FunFam" id="3.90.980.10:FF:000001">
    <property type="entry name" value="DNA primase"/>
    <property type="match status" value="1"/>
</dbReference>
<keyword evidence="5 12" id="KW-0235">DNA replication</keyword>
<dbReference type="SUPFAM" id="SSF56731">
    <property type="entry name" value="DNA primase core"/>
    <property type="match status" value="1"/>
</dbReference>
<keyword evidence="2 12" id="KW-0639">Primosome</keyword>
<evidence type="ECO:0000256" key="6">
    <source>
        <dbReference type="ARBA" id="ARBA00022723"/>
    </source>
</evidence>
<dbReference type="FunFam" id="3.40.1360.10:FF:000002">
    <property type="entry name" value="DNA primase"/>
    <property type="match status" value="1"/>
</dbReference>
<dbReference type="InterPro" id="IPR006295">
    <property type="entry name" value="DNA_primase_DnaG"/>
</dbReference>
<comment type="similarity">
    <text evidence="12 13">Belongs to the DnaG primase family.</text>
</comment>
<dbReference type="InterPro" id="IPR050219">
    <property type="entry name" value="DnaG_primase"/>
</dbReference>
<dbReference type="NCBIfam" id="TIGR01391">
    <property type="entry name" value="dnaG"/>
    <property type="match status" value="1"/>
</dbReference>
<feature type="zinc finger region" description="CHC2-type" evidence="12 14">
    <location>
        <begin position="37"/>
        <end position="61"/>
    </location>
</feature>
<dbReference type="SUPFAM" id="SSF117023">
    <property type="entry name" value="DNA primase DnaG, C-terminal domain"/>
    <property type="match status" value="1"/>
</dbReference>
<dbReference type="Pfam" id="PF13155">
    <property type="entry name" value="Toprim_2"/>
    <property type="match status" value="1"/>
</dbReference>
<reference evidence="15 16" key="1">
    <citation type="submission" date="2020-03" db="EMBL/GenBank/DDBJ databases">
        <authorList>
            <consortium name="Genoscope - CEA"/>
            <person name="William W."/>
        </authorList>
    </citation>
    <scope>NUCLEOTIDE SEQUENCE [LARGE SCALE GENOMIC DNA]</scope>
    <source>
        <strain evidence="16">DSM 16959</strain>
    </source>
</reference>
<name>A0A6S6XXD1_9PROT</name>
<keyword evidence="11 12" id="KW-0804">Transcription</keyword>
<dbReference type="Gene3D" id="3.40.1360.10">
    <property type="match status" value="1"/>
</dbReference>
<dbReference type="Gene3D" id="1.10.860.10">
    <property type="entry name" value="DNAb Helicase, Chain A"/>
    <property type="match status" value="1"/>
</dbReference>
<dbReference type="GO" id="GO:0003899">
    <property type="term" value="F:DNA-directed RNA polymerase activity"/>
    <property type="evidence" value="ECO:0007669"/>
    <property type="project" value="UniProtKB-UniRule"/>
</dbReference>
<dbReference type="SMART" id="SM00766">
    <property type="entry name" value="DnaG_DnaB_bind"/>
    <property type="match status" value="1"/>
</dbReference>
<keyword evidence="6 12" id="KW-0479">Metal-binding</keyword>
<dbReference type="InterPro" id="IPR034151">
    <property type="entry name" value="TOPRIM_DnaG_bac"/>
</dbReference>
<dbReference type="SMART" id="SM00493">
    <property type="entry name" value="TOPRIM"/>
    <property type="match status" value="1"/>
</dbReference>
<dbReference type="InterPro" id="IPR016136">
    <property type="entry name" value="DNA_helicase_N/primase_C"/>
</dbReference>
<gene>
    <name evidence="12 15" type="primary">dnaG</name>
    <name evidence="15" type="ORF">DENOEST_3490</name>
</gene>
<dbReference type="PANTHER" id="PTHR30313">
    <property type="entry name" value="DNA PRIMASE"/>
    <property type="match status" value="1"/>
</dbReference>
<keyword evidence="7 12" id="KW-0863">Zinc-finger</keyword>
<dbReference type="InterPro" id="IPR006171">
    <property type="entry name" value="TOPRIM_dom"/>
</dbReference>
<dbReference type="InterPro" id="IPR013264">
    <property type="entry name" value="DNAG_N"/>
</dbReference>
<accession>A0A6S6XXD1</accession>
<dbReference type="GO" id="GO:0000428">
    <property type="term" value="C:DNA-directed RNA polymerase complex"/>
    <property type="evidence" value="ECO:0007669"/>
    <property type="project" value="UniProtKB-KW"/>
</dbReference>
<evidence type="ECO:0000256" key="14">
    <source>
        <dbReference type="PIRSR" id="PIRSR002811-1"/>
    </source>
</evidence>
<keyword evidence="10 12" id="KW-0238">DNA-binding</keyword>
<dbReference type="Pfam" id="PF01807">
    <property type="entry name" value="Zn_ribbon_DnaG"/>
    <property type="match status" value="1"/>
</dbReference>
<dbReference type="RefSeq" id="WP_145769385.1">
    <property type="nucleotide sequence ID" value="NZ_LR778301.1"/>
</dbReference>
<dbReference type="EC" id="2.7.7.101" evidence="12"/>
<comment type="function">
    <text evidence="12 13">RNA polymerase that catalyzes the synthesis of short RNA molecules used as primers for DNA polymerase during DNA replication.</text>
</comment>
<protein>
    <recommendedName>
        <fullName evidence="12 13">DNA primase</fullName>
        <ecNumber evidence="12">2.7.7.101</ecNumber>
    </recommendedName>
</protein>
<keyword evidence="8 12" id="KW-0862">Zinc</keyword>
<comment type="catalytic activity">
    <reaction evidence="12">
        <text>ssDNA + n NTP = ssDNA/pppN(pN)n-1 hybrid + (n-1) diphosphate.</text>
        <dbReference type="EC" id="2.7.7.101"/>
    </reaction>
</comment>
<dbReference type="OrthoDB" id="9803773at2"/>
<dbReference type="EMBL" id="LR778301">
    <property type="protein sequence ID" value="CAB1370644.1"/>
    <property type="molecule type" value="Genomic_DNA"/>
</dbReference>
<dbReference type="Pfam" id="PF10410">
    <property type="entry name" value="DnaB_bind"/>
    <property type="match status" value="1"/>
</dbReference>
<evidence type="ECO:0000313" key="15">
    <source>
        <dbReference type="EMBL" id="CAB1370644.1"/>
    </source>
</evidence>
<keyword evidence="1 12" id="KW-0240">DNA-directed RNA polymerase</keyword>
<evidence type="ECO:0000256" key="8">
    <source>
        <dbReference type="ARBA" id="ARBA00022833"/>
    </source>
</evidence>